<keyword evidence="2" id="KW-1185">Reference proteome</keyword>
<protein>
    <recommendedName>
        <fullName evidence="3">Lipoprotein</fullName>
    </recommendedName>
</protein>
<accession>A0A368L088</accession>
<evidence type="ECO:0000313" key="1">
    <source>
        <dbReference type="EMBL" id="RCS56804.1"/>
    </source>
</evidence>
<dbReference type="InterPro" id="IPR016875">
    <property type="entry name" value="UCP028200"/>
</dbReference>
<reference evidence="1 2" key="1">
    <citation type="journal article" date="2018" name="Int. J. Syst. Evol. Microbiol.">
        <title>Parvibium lacunae gen. nov., sp. nov., a new member of the family Alcaligenaceae isolated from a freshwater pond.</title>
        <authorList>
            <person name="Chen W.M."/>
            <person name="Xie P.B."/>
            <person name="Hsu M.Y."/>
            <person name="Sheu S.Y."/>
        </authorList>
    </citation>
    <scope>NUCLEOTIDE SEQUENCE [LARGE SCALE GENOMIC DNA]</scope>
    <source>
        <strain evidence="1 2">KMB9</strain>
    </source>
</reference>
<dbReference type="Pfam" id="PF19795">
    <property type="entry name" value="DUF6279"/>
    <property type="match status" value="1"/>
</dbReference>
<dbReference type="Proteomes" id="UP000252357">
    <property type="component" value="Unassembled WGS sequence"/>
</dbReference>
<sequence>MTQLFRFAPLWLTRWGAPCTRSARRWHFAGLLVLTLGLTGCSAVKLTYQNLDTLILFWLNRYVALDGSQETWAKERITQYLQWHRQTQLPLYVTQLESLQLQLQQGDVKLADARRLNQTLRQFGVTLLEQALPDLVELSFRLRPEQLTQLEQRFQKDNKTYRQTFLAPPPAERLQARAEKMLDRIGWLVDLNRSQAQEIRQLTAQYPVNLFTPLEERQARQQEVLDLLRQVQQGNLDREQTKQRLHHLFQAVPLLSQDEGRRNILRDNVEKNLLITQATLALLTPEQRQQSAKKLANWARDLRDLQREGQGATR</sequence>
<name>A0A368L088_9BURK</name>
<organism evidence="1 2">
    <name type="scientific">Parvibium lacunae</name>
    <dbReference type="NCBI Taxonomy" id="1888893"/>
    <lineage>
        <taxon>Bacteria</taxon>
        <taxon>Pseudomonadati</taxon>
        <taxon>Pseudomonadota</taxon>
        <taxon>Betaproteobacteria</taxon>
        <taxon>Burkholderiales</taxon>
        <taxon>Alcaligenaceae</taxon>
        <taxon>Parvibium</taxon>
    </lineage>
</organism>
<comment type="caution">
    <text evidence="1">The sequence shown here is derived from an EMBL/GenBank/DDBJ whole genome shotgun (WGS) entry which is preliminary data.</text>
</comment>
<proteinExistence type="predicted"/>
<dbReference type="AlphaFoldDB" id="A0A368L088"/>
<evidence type="ECO:0008006" key="3">
    <source>
        <dbReference type="Google" id="ProtNLM"/>
    </source>
</evidence>
<dbReference type="PIRSF" id="PIRSF028200">
    <property type="entry name" value="UCP028200"/>
    <property type="match status" value="1"/>
</dbReference>
<dbReference type="EMBL" id="QPGB01000005">
    <property type="protein sequence ID" value="RCS56804.1"/>
    <property type="molecule type" value="Genomic_DNA"/>
</dbReference>
<gene>
    <name evidence="1" type="ORF">DU000_10715</name>
</gene>
<evidence type="ECO:0000313" key="2">
    <source>
        <dbReference type="Proteomes" id="UP000252357"/>
    </source>
</evidence>